<keyword evidence="5 10" id="KW-0067">ATP-binding</keyword>
<dbReference type="InterPro" id="IPR002121">
    <property type="entry name" value="HRDC_dom"/>
</dbReference>
<sequence>MTHPAAPQTPGTSDAPAAPAALAGPEALLAGLDPEQRQVAESFGTPLCVLAGAGTGKTRAITHRIAYGVSTGQLNPRHVLAVTFTAKAAAEMRSRLRDLGVPAVQARTFHSAALRQLRHFWPRVVGGPVPEILTSKYAGVGEACRRLHLSVDRAALRDIVAEVEWSRVSMLTPESYPEAAAATRRPGVAGFDARSISRILTQYEEVKKENGVIDFEDVLLHMVGFLTERGDVARELRAQYKHFVVDEYQDVSALQHALLRLWLGTSDDLCVVGDAAQTIYTFAGARASYLLDFRSEFKRARTIRLERNYRSTPQIVRMANTVLDGAQGRTRAGRLTLVSQRPSGPPPLVESFPDDTAEADGIAERIAHLVSEGRSAAEIAILFRTNSQSEVFEQALTAHGIGYLVRGGDRFFERQEVRRALVALRAATRVEQLDPARAVRDILSQQGWAPTPPDTTGAVRDRWDSLNALVGLTDTVTSRPGTTMVDVVRELEERAEAQAAPVVDGVTLASVHAAKGLEWPVVFVVGASDGLLPISMARTPAEIEEERRLFYVALTRAKDLLTVSWAAARTPGARGSRKPSRFLDGVLDHPDSPRTAPGAGPRRTGRRSATVYAECRVCGQGLVSAAEQRRGRHDGCPSPAGEDLLTALRTWRREQSATRGVPAYAVLTDAALEAVAERAPRTEHELLAVPGIGPSKVQGYGEALLRLLAEHAPTSGAKD</sequence>
<dbReference type="InterPro" id="IPR000212">
    <property type="entry name" value="DNA_helicase_UvrD/REP"/>
</dbReference>
<feature type="domain" description="HRDC" evidence="12">
    <location>
        <begin position="638"/>
        <end position="718"/>
    </location>
</feature>
<dbReference type="Gene3D" id="3.40.50.300">
    <property type="entry name" value="P-loop containing nucleotide triphosphate hydrolases"/>
    <property type="match status" value="3"/>
</dbReference>
<dbReference type="InterPro" id="IPR014017">
    <property type="entry name" value="DNA_helicase_UvrD-like_C"/>
</dbReference>
<comment type="catalytic activity">
    <reaction evidence="9">
        <text>ATP + H2O = ADP + phosphate + H(+)</text>
        <dbReference type="Rhea" id="RHEA:13065"/>
        <dbReference type="ChEBI" id="CHEBI:15377"/>
        <dbReference type="ChEBI" id="CHEBI:15378"/>
        <dbReference type="ChEBI" id="CHEBI:30616"/>
        <dbReference type="ChEBI" id="CHEBI:43474"/>
        <dbReference type="ChEBI" id="CHEBI:456216"/>
        <dbReference type="EC" id="5.6.2.4"/>
    </reaction>
</comment>
<dbReference type="Gene3D" id="1.10.150.80">
    <property type="entry name" value="HRDC domain"/>
    <property type="match status" value="1"/>
</dbReference>
<protein>
    <recommendedName>
        <fullName evidence="8">DNA 3'-5' helicase</fullName>
        <ecNumber evidence="8">5.6.2.4</ecNumber>
    </recommendedName>
</protein>
<comment type="similarity">
    <text evidence="1">Belongs to the helicase family. UvrD subfamily.</text>
</comment>
<dbReference type="Gene3D" id="1.10.486.10">
    <property type="entry name" value="PCRA, domain 4"/>
    <property type="match status" value="2"/>
</dbReference>
<reference evidence="15 16" key="1">
    <citation type="submission" date="2020-08" db="EMBL/GenBank/DDBJ databases">
        <title>Sequencing the genomes of 1000 actinobacteria strains.</title>
        <authorList>
            <person name="Klenk H.-P."/>
        </authorList>
    </citation>
    <scope>NUCLEOTIDE SEQUENCE [LARGE SCALE GENOMIC DNA]</scope>
    <source>
        <strain evidence="15 16">DSM 28796</strain>
    </source>
</reference>
<dbReference type="CDD" id="cd17932">
    <property type="entry name" value="DEXQc_UvrD"/>
    <property type="match status" value="1"/>
</dbReference>
<evidence type="ECO:0000256" key="8">
    <source>
        <dbReference type="ARBA" id="ARBA00034808"/>
    </source>
</evidence>
<dbReference type="InterPro" id="IPR027417">
    <property type="entry name" value="P-loop_NTPase"/>
</dbReference>
<dbReference type="SMART" id="SM00341">
    <property type="entry name" value="HRDC"/>
    <property type="match status" value="1"/>
</dbReference>
<dbReference type="PROSITE" id="PS51217">
    <property type="entry name" value="UVRD_HELICASE_CTER"/>
    <property type="match status" value="1"/>
</dbReference>
<keyword evidence="6" id="KW-0413">Isomerase</keyword>
<comment type="caution">
    <text evidence="15">The sequence shown here is derived from an EMBL/GenBank/DDBJ whole genome shotgun (WGS) entry which is preliminary data.</text>
</comment>
<feature type="region of interest" description="Disordered" evidence="11">
    <location>
        <begin position="572"/>
        <end position="607"/>
    </location>
</feature>
<dbReference type="EMBL" id="JACHLZ010000001">
    <property type="protein sequence ID" value="MBB5831890.1"/>
    <property type="molecule type" value="Genomic_DNA"/>
</dbReference>
<dbReference type="GO" id="GO:0000725">
    <property type="term" value="P:recombinational repair"/>
    <property type="evidence" value="ECO:0007669"/>
    <property type="project" value="TreeGrafter"/>
</dbReference>
<evidence type="ECO:0000259" key="12">
    <source>
        <dbReference type="PROSITE" id="PS50967"/>
    </source>
</evidence>
<evidence type="ECO:0000256" key="4">
    <source>
        <dbReference type="ARBA" id="ARBA00022806"/>
    </source>
</evidence>
<evidence type="ECO:0000256" key="3">
    <source>
        <dbReference type="ARBA" id="ARBA00022801"/>
    </source>
</evidence>
<dbReference type="GO" id="GO:0005524">
    <property type="term" value="F:ATP binding"/>
    <property type="evidence" value="ECO:0007669"/>
    <property type="project" value="UniProtKB-UniRule"/>
</dbReference>
<feature type="compositionally biased region" description="Low complexity" evidence="11">
    <location>
        <begin position="593"/>
        <end position="607"/>
    </location>
</feature>
<dbReference type="GO" id="GO:0043138">
    <property type="term" value="F:3'-5' DNA helicase activity"/>
    <property type="evidence" value="ECO:0007669"/>
    <property type="project" value="UniProtKB-EC"/>
</dbReference>
<evidence type="ECO:0000256" key="7">
    <source>
        <dbReference type="ARBA" id="ARBA00034617"/>
    </source>
</evidence>
<evidence type="ECO:0000313" key="15">
    <source>
        <dbReference type="EMBL" id="MBB5831890.1"/>
    </source>
</evidence>
<dbReference type="PROSITE" id="PS51198">
    <property type="entry name" value="UVRD_HELICASE_ATP_BIND"/>
    <property type="match status" value="1"/>
</dbReference>
<name>A0A841AF43_9MICO</name>
<feature type="domain" description="UvrD-like helicase C-terminal" evidence="14">
    <location>
        <begin position="313"/>
        <end position="559"/>
    </location>
</feature>
<evidence type="ECO:0000256" key="2">
    <source>
        <dbReference type="ARBA" id="ARBA00022741"/>
    </source>
</evidence>
<dbReference type="Pfam" id="PF00580">
    <property type="entry name" value="UvrD-helicase"/>
    <property type="match status" value="1"/>
</dbReference>
<accession>A0A841AF43</accession>
<dbReference type="Pfam" id="PF13361">
    <property type="entry name" value="UvrD_C"/>
    <property type="match status" value="2"/>
</dbReference>
<dbReference type="InterPro" id="IPR013986">
    <property type="entry name" value="DExx_box_DNA_helicase_dom_sf"/>
</dbReference>
<dbReference type="PANTHER" id="PTHR11070:SF69">
    <property type="entry name" value="ATP-DEPENDENT DNA HELICASE UVRD2"/>
    <property type="match status" value="1"/>
</dbReference>
<proteinExistence type="inferred from homology"/>
<dbReference type="RefSeq" id="WP_184325290.1">
    <property type="nucleotide sequence ID" value="NZ_JACHLZ010000001.1"/>
</dbReference>
<dbReference type="InterPro" id="IPR044876">
    <property type="entry name" value="HRDC_dom_sf"/>
</dbReference>
<dbReference type="InterPro" id="IPR010997">
    <property type="entry name" value="HRDC-like_sf"/>
</dbReference>
<evidence type="ECO:0000256" key="5">
    <source>
        <dbReference type="ARBA" id="ARBA00022840"/>
    </source>
</evidence>
<evidence type="ECO:0000256" key="11">
    <source>
        <dbReference type="SAM" id="MobiDB-lite"/>
    </source>
</evidence>
<evidence type="ECO:0000256" key="9">
    <source>
        <dbReference type="ARBA" id="ARBA00048988"/>
    </source>
</evidence>
<keyword evidence="16" id="KW-1185">Reference proteome</keyword>
<dbReference type="FunFam" id="3.40.50.300:FF:001181">
    <property type="entry name" value="DNA helicase"/>
    <property type="match status" value="1"/>
</dbReference>
<dbReference type="GO" id="GO:0003677">
    <property type="term" value="F:DNA binding"/>
    <property type="evidence" value="ECO:0007669"/>
    <property type="project" value="InterPro"/>
</dbReference>
<evidence type="ECO:0000256" key="10">
    <source>
        <dbReference type="PROSITE-ProRule" id="PRU00560"/>
    </source>
</evidence>
<organism evidence="15 16">
    <name type="scientific">Brachybacterium aquaticum</name>
    <dbReference type="NCBI Taxonomy" id="1432564"/>
    <lineage>
        <taxon>Bacteria</taxon>
        <taxon>Bacillati</taxon>
        <taxon>Actinomycetota</taxon>
        <taxon>Actinomycetes</taxon>
        <taxon>Micrococcales</taxon>
        <taxon>Dermabacteraceae</taxon>
        <taxon>Brachybacterium</taxon>
    </lineage>
</organism>
<dbReference type="GO" id="GO:0016787">
    <property type="term" value="F:hydrolase activity"/>
    <property type="evidence" value="ECO:0007669"/>
    <property type="project" value="UniProtKB-UniRule"/>
</dbReference>
<dbReference type="SUPFAM" id="SSF47819">
    <property type="entry name" value="HRDC-like"/>
    <property type="match status" value="1"/>
</dbReference>
<evidence type="ECO:0000259" key="14">
    <source>
        <dbReference type="PROSITE" id="PS51217"/>
    </source>
</evidence>
<dbReference type="PROSITE" id="PS50967">
    <property type="entry name" value="HRDC"/>
    <property type="match status" value="1"/>
</dbReference>
<dbReference type="InterPro" id="IPR014016">
    <property type="entry name" value="UvrD-like_ATP-bd"/>
</dbReference>
<dbReference type="GO" id="GO:0005829">
    <property type="term" value="C:cytosol"/>
    <property type="evidence" value="ECO:0007669"/>
    <property type="project" value="TreeGrafter"/>
</dbReference>
<dbReference type="AlphaFoldDB" id="A0A841AF43"/>
<dbReference type="Gene3D" id="1.10.10.160">
    <property type="match status" value="1"/>
</dbReference>
<feature type="binding site" evidence="10">
    <location>
        <begin position="51"/>
        <end position="58"/>
    </location>
    <ligand>
        <name>ATP</name>
        <dbReference type="ChEBI" id="CHEBI:30616"/>
    </ligand>
</feature>
<evidence type="ECO:0000256" key="6">
    <source>
        <dbReference type="ARBA" id="ARBA00023235"/>
    </source>
</evidence>
<dbReference type="Proteomes" id="UP000588158">
    <property type="component" value="Unassembled WGS sequence"/>
</dbReference>
<keyword evidence="2 10" id="KW-0547">Nucleotide-binding</keyword>
<dbReference type="Pfam" id="PF00570">
    <property type="entry name" value="HRDC"/>
    <property type="match status" value="1"/>
</dbReference>
<dbReference type="EC" id="5.6.2.4" evidence="8"/>
<dbReference type="SUPFAM" id="SSF52540">
    <property type="entry name" value="P-loop containing nucleoside triphosphate hydrolases"/>
    <property type="match status" value="1"/>
</dbReference>
<gene>
    <name evidence="15" type="ORF">HNR70_001703</name>
</gene>
<keyword evidence="3 10" id="KW-0378">Hydrolase</keyword>
<comment type="catalytic activity">
    <reaction evidence="7">
        <text>Couples ATP hydrolysis with the unwinding of duplex DNA by translocating in the 3'-5' direction.</text>
        <dbReference type="EC" id="5.6.2.4"/>
    </reaction>
</comment>
<feature type="domain" description="UvrD-like helicase ATP-binding" evidence="13">
    <location>
        <begin position="30"/>
        <end position="312"/>
    </location>
</feature>
<dbReference type="CDD" id="cd18807">
    <property type="entry name" value="SF1_C_UvrD"/>
    <property type="match status" value="1"/>
</dbReference>
<evidence type="ECO:0000313" key="16">
    <source>
        <dbReference type="Proteomes" id="UP000588158"/>
    </source>
</evidence>
<dbReference type="PANTHER" id="PTHR11070">
    <property type="entry name" value="UVRD / RECB / PCRA DNA HELICASE FAMILY MEMBER"/>
    <property type="match status" value="1"/>
</dbReference>
<keyword evidence="4 10" id="KW-0347">Helicase</keyword>
<evidence type="ECO:0000259" key="13">
    <source>
        <dbReference type="PROSITE" id="PS51198"/>
    </source>
</evidence>
<dbReference type="GO" id="GO:0033202">
    <property type="term" value="C:DNA helicase complex"/>
    <property type="evidence" value="ECO:0007669"/>
    <property type="project" value="TreeGrafter"/>
</dbReference>
<evidence type="ECO:0000256" key="1">
    <source>
        <dbReference type="ARBA" id="ARBA00009922"/>
    </source>
</evidence>